<gene>
    <name evidence="1" type="ORF">HMPREF0462_0026</name>
</gene>
<protein>
    <submittedName>
        <fullName evidence="1">Uncharacterized protein</fullName>
    </submittedName>
</protein>
<proteinExistence type="predicted"/>
<dbReference type="HOGENOM" id="CLU_2825219_0_0_7"/>
<name>F4D2M9_HELPX</name>
<dbReference type="PATRIC" id="fig|585538.3.peg.28"/>
<organism evidence="1 2">
    <name type="scientific">Helicobacter pylori 83</name>
    <dbReference type="NCBI Taxonomy" id="585538"/>
    <lineage>
        <taxon>Bacteria</taxon>
        <taxon>Pseudomonadati</taxon>
        <taxon>Campylobacterota</taxon>
        <taxon>Epsilonproteobacteria</taxon>
        <taxon>Campylobacterales</taxon>
        <taxon>Helicobacteraceae</taxon>
        <taxon>Helicobacter</taxon>
    </lineage>
</organism>
<evidence type="ECO:0000313" key="2">
    <source>
        <dbReference type="Proteomes" id="UP000008459"/>
    </source>
</evidence>
<dbReference type="Proteomes" id="UP000008459">
    <property type="component" value="Chromosome"/>
</dbReference>
<dbReference type="EMBL" id="CP002605">
    <property type="protein sequence ID" value="AEE69631.1"/>
    <property type="molecule type" value="Genomic_DNA"/>
</dbReference>
<accession>F4D2M9</accession>
<sequence>MLFLELLEAKWGVFGLSLLIVGCFHTDSMWIAWTDPINQQTTIRDYLKPGSYETLPTKTNFSRLGI</sequence>
<dbReference type="KEGG" id="hpx:HMPREF0462_0026"/>
<dbReference type="AlphaFoldDB" id="F4D2M9"/>
<evidence type="ECO:0000313" key="1">
    <source>
        <dbReference type="EMBL" id="AEE69631.1"/>
    </source>
</evidence>
<reference evidence="1 2" key="1">
    <citation type="submission" date="2011-03" db="EMBL/GenBank/DDBJ databases">
        <authorList>
            <person name="Muzny D."/>
            <person name="Qin X."/>
            <person name="Deng J."/>
            <person name="Jiang H."/>
            <person name="Liu Y."/>
            <person name="Qu J."/>
            <person name="Song X.-Z."/>
            <person name="Zhang L."/>
            <person name="Thornton R."/>
            <person name="Coyle M."/>
            <person name="Francisco L."/>
            <person name="Jackson L."/>
            <person name="Javaid M."/>
            <person name="Korchina V."/>
            <person name="Kovar C."/>
            <person name="Mata R."/>
            <person name="Mathew T."/>
            <person name="Ngo R."/>
            <person name="Nguyen L."/>
            <person name="Nguyen N."/>
            <person name="Okwuonu G."/>
            <person name="Ongeri F."/>
            <person name="Pham C."/>
            <person name="Simmons D."/>
            <person name="Wilczek-Boney K."/>
            <person name="Hale W."/>
            <person name="Jakkamsetti A."/>
            <person name="Pham P."/>
            <person name="Ruth R."/>
            <person name="San Lucas F."/>
            <person name="Warren J."/>
            <person name="Zhang J."/>
            <person name="Zhao Z."/>
            <person name="Zhou C."/>
            <person name="Zhu D."/>
            <person name="Lee S."/>
            <person name="Bess C."/>
            <person name="Blankenburg K."/>
            <person name="Forbes L."/>
            <person name="Fu Q."/>
            <person name="Gubbala S."/>
            <person name="Hirani K."/>
            <person name="Jayaseelan J.C."/>
            <person name="Lara F."/>
            <person name="Munidasa M."/>
            <person name="Palculict T."/>
            <person name="Patil S."/>
            <person name="Pu L.-L."/>
            <person name="Saada N."/>
            <person name="Tang L."/>
            <person name="Weissenberger G."/>
            <person name="Zhu Y."/>
            <person name="Hemphill L."/>
            <person name="Shang Y."/>
            <person name="Youmans B."/>
            <person name="Ayvaz T."/>
            <person name="Ross M."/>
            <person name="Santibanez J."/>
            <person name="Aqrawi P."/>
            <person name="Gross S."/>
            <person name="Joshi V."/>
            <person name="Fowler G."/>
            <person name="Nazareth L."/>
            <person name="Reid J."/>
            <person name="Worley K."/>
            <person name="Petrosino J."/>
            <person name="Highlander S."/>
            <person name="Gibbs R."/>
            <person name="Gibbs R."/>
        </authorList>
    </citation>
    <scope>NUCLEOTIDE SEQUENCE [LARGE SCALE GENOMIC DNA]</scope>
    <source>
        <strain evidence="1 2">83</strain>
    </source>
</reference>